<dbReference type="EMBL" id="JBBJCI010000224">
    <property type="protein sequence ID" value="KAK7239286.1"/>
    <property type="molecule type" value="Genomic_DNA"/>
</dbReference>
<proteinExistence type="predicted"/>
<accession>A0ABR1FV49</accession>
<protein>
    <submittedName>
        <fullName evidence="1">Chlorophyll A-B binding protein</fullName>
    </submittedName>
</protein>
<dbReference type="GO" id="GO:0016020">
    <property type="term" value="C:membrane"/>
    <property type="evidence" value="ECO:0007669"/>
    <property type="project" value="InterPro"/>
</dbReference>
<dbReference type="GO" id="GO:0009507">
    <property type="term" value="C:chloroplast"/>
    <property type="evidence" value="ECO:0007669"/>
    <property type="project" value="UniProtKB-SubCell"/>
</dbReference>
<comment type="caution">
    <text evidence="1">The sequence shown here is derived from an EMBL/GenBank/DDBJ whole genome shotgun (WGS) entry which is preliminary data.</text>
</comment>
<dbReference type="KEGG" id="aaf:AURANDRAFT_59810"/>
<evidence type="ECO:0000313" key="1">
    <source>
        <dbReference type="EMBL" id="KAK7239286.1"/>
    </source>
</evidence>
<keyword evidence="2" id="KW-1185">Reference proteome</keyword>
<dbReference type="GO" id="GO:0009765">
    <property type="term" value="P:photosynthesis, light harvesting"/>
    <property type="evidence" value="ECO:0007669"/>
    <property type="project" value="InterPro"/>
</dbReference>
<dbReference type="InterPro" id="IPR022796">
    <property type="entry name" value="Chloroa_b-bind"/>
</dbReference>
<dbReference type="SUPFAM" id="SSF103511">
    <property type="entry name" value="Chlorophyll a-b binding protein"/>
    <property type="match status" value="1"/>
</dbReference>
<gene>
    <name evidence="1" type="ORF">SO694_00025247</name>
</gene>
<dbReference type="PANTHER" id="PTHR21649">
    <property type="entry name" value="CHLOROPHYLL A/B BINDING PROTEIN"/>
    <property type="match status" value="1"/>
</dbReference>
<sequence>MYKLLALAASASALIAPAPKTAPAALRAAELPEGASRPFGFWDPFGFSTYGSERTQAWFKAAELKHSRVAMAACTGWITTELGFRWPGAYDLAGHKFADVPGGLAAEAVFRDNSGMVQILFTAGLLEFWGELQKPHYMSGGKPGNFKLLWDPVGFTAAMPEAELKVRRQRELNNGRLAMIGAASFWSATYLDGSVPALTGTGF</sequence>
<name>A0ABR1FV49_AURAN</name>
<dbReference type="Pfam" id="PF00504">
    <property type="entry name" value="Chloroa_b-bind"/>
    <property type="match status" value="1"/>
</dbReference>
<organism evidence="1 2">
    <name type="scientific">Aureococcus anophagefferens</name>
    <name type="common">Harmful bloom alga</name>
    <dbReference type="NCBI Taxonomy" id="44056"/>
    <lineage>
        <taxon>Eukaryota</taxon>
        <taxon>Sar</taxon>
        <taxon>Stramenopiles</taxon>
        <taxon>Ochrophyta</taxon>
        <taxon>Pelagophyceae</taxon>
        <taxon>Pelagomonadales</taxon>
        <taxon>Pelagomonadaceae</taxon>
        <taxon>Aureococcus</taxon>
    </lineage>
</organism>
<dbReference type="GO" id="GO:0016168">
    <property type="term" value="F:chlorophyll binding"/>
    <property type="evidence" value="ECO:0007669"/>
    <property type="project" value="UniProtKB-KW"/>
</dbReference>
<dbReference type="Proteomes" id="UP001363151">
    <property type="component" value="Unassembled WGS sequence"/>
</dbReference>
<reference evidence="1 2" key="1">
    <citation type="submission" date="2024-03" db="EMBL/GenBank/DDBJ databases">
        <title>Aureococcus anophagefferens CCMP1851 and Kratosvirus quantuckense: Draft genome of a second virus-susceptible host strain in the model system.</title>
        <authorList>
            <person name="Chase E."/>
            <person name="Truchon A.R."/>
            <person name="Schepens W."/>
            <person name="Wilhelm S.W."/>
        </authorList>
    </citation>
    <scope>NUCLEOTIDE SEQUENCE [LARGE SCALE GENOMIC DNA]</scope>
    <source>
        <strain evidence="1 2">CCMP1851</strain>
    </source>
</reference>
<dbReference type="InterPro" id="IPR001344">
    <property type="entry name" value="Chloro_AB-bd_pln"/>
</dbReference>
<evidence type="ECO:0000313" key="2">
    <source>
        <dbReference type="Proteomes" id="UP001363151"/>
    </source>
</evidence>
<dbReference type="Gene3D" id="1.10.3460.10">
    <property type="entry name" value="Chlorophyll a/b binding protein domain"/>
    <property type="match status" value="1"/>
</dbReference>